<accession>A0A067R4U0</accession>
<proteinExistence type="inferred from homology"/>
<evidence type="ECO:0000256" key="9">
    <source>
        <dbReference type="RuleBase" id="RU003983"/>
    </source>
</evidence>
<organism evidence="11 12">
    <name type="scientific">Zootermopsis nevadensis</name>
    <name type="common">Dampwood termite</name>
    <dbReference type="NCBI Taxonomy" id="136037"/>
    <lineage>
        <taxon>Eukaryota</taxon>
        <taxon>Metazoa</taxon>
        <taxon>Ecdysozoa</taxon>
        <taxon>Arthropoda</taxon>
        <taxon>Hexapoda</taxon>
        <taxon>Insecta</taxon>
        <taxon>Pterygota</taxon>
        <taxon>Neoptera</taxon>
        <taxon>Polyneoptera</taxon>
        <taxon>Dictyoptera</taxon>
        <taxon>Blattodea</taxon>
        <taxon>Blattoidea</taxon>
        <taxon>Termitoidae</taxon>
        <taxon>Termopsidae</taxon>
        <taxon>Zootermopsis</taxon>
    </lineage>
</organism>
<keyword evidence="3 9" id="KW-0378">Hydrolase</keyword>
<keyword evidence="1 9" id="KW-0645">Protease</keyword>
<dbReference type="Pfam" id="PF01435">
    <property type="entry name" value="Peptidase_M48"/>
    <property type="match status" value="1"/>
</dbReference>
<evidence type="ECO:0000256" key="8">
    <source>
        <dbReference type="ARBA" id="ARBA00042978"/>
    </source>
</evidence>
<name>A0A067R4U0_ZOONE</name>
<dbReference type="PANTHER" id="PTHR22726">
    <property type="entry name" value="METALLOENDOPEPTIDASE OMA1"/>
    <property type="match status" value="1"/>
</dbReference>
<dbReference type="GO" id="GO:0046872">
    <property type="term" value="F:metal ion binding"/>
    <property type="evidence" value="ECO:0007669"/>
    <property type="project" value="UniProtKB-KW"/>
</dbReference>
<dbReference type="OMA" id="TFILGHE"/>
<comment type="cofactor">
    <cofactor evidence="9">
        <name>Zn(2+)</name>
        <dbReference type="ChEBI" id="CHEBI:29105"/>
    </cofactor>
    <text evidence="9">Binds 1 zinc ion per subunit.</text>
</comment>
<evidence type="ECO:0000256" key="2">
    <source>
        <dbReference type="ARBA" id="ARBA00022723"/>
    </source>
</evidence>
<evidence type="ECO:0000259" key="10">
    <source>
        <dbReference type="Pfam" id="PF01435"/>
    </source>
</evidence>
<dbReference type="CDD" id="cd07331">
    <property type="entry name" value="M48C_Oma1_like"/>
    <property type="match status" value="1"/>
</dbReference>
<dbReference type="OrthoDB" id="7464992at2759"/>
<keyword evidence="5 9" id="KW-0482">Metalloprotease</keyword>
<keyword evidence="2" id="KW-0479">Metal-binding</keyword>
<dbReference type="Gene3D" id="3.30.2010.10">
    <property type="entry name" value="Metalloproteases ('zincins'), catalytic domain"/>
    <property type="match status" value="1"/>
</dbReference>
<keyword evidence="4 9" id="KW-0862">Zinc</keyword>
<evidence type="ECO:0000256" key="7">
    <source>
        <dbReference type="ARBA" id="ARBA00040360"/>
    </source>
</evidence>
<evidence type="ECO:0000313" key="11">
    <source>
        <dbReference type="EMBL" id="KDR13016.1"/>
    </source>
</evidence>
<evidence type="ECO:0000256" key="5">
    <source>
        <dbReference type="ARBA" id="ARBA00023049"/>
    </source>
</evidence>
<evidence type="ECO:0000256" key="4">
    <source>
        <dbReference type="ARBA" id="ARBA00022833"/>
    </source>
</evidence>
<feature type="domain" description="Peptidase M48" evidence="10">
    <location>
        <begin position="201"/>
        <end position="378"/>
    </location>
</feature>
<comment type="similarity">
    <text evidence="6 9">Belongs to the peptidase M48 family.</text>
</comment>
<dbReference type="InterPro" id="IPR051156">
    <property type="entry name" value="Mito/Outer_Membr_Metalloprot"/>
</dbReference>
<sequence length="418" mass="47269">MKDTVNMFRLINKKIVGNYHNSVLSMRQMLNISGIKLNSASRINKYVTQVGSLSITNAVLQNGLKVSFEAQKKLFHVTASRQALPPLFIIILRPLSKIAAILFGRTFRKWWRALPPDKKQDLILRLKRNKMVLLASGILASTGVVWYYSSHLEEDPITGRKKFIAFSNEYILQLAKVELTMQSELHKDHFLPITHPAYKRVAKVANQLLKSNMEIPELQQRNWVVTVVDEPSVNNAFVLPTGHIFIFTGILNVCTNDDQLCVILAHEISHVLLSHMDEQISSLHLVDLLILIPLAFIWAVLPDAGALMAQGLSEYFTKVLFHLPFSRALEAEADQVGLQLTAKACYDVREASAFWAKMSVLDKECEWLSTHPSNETRQLVLDSLMPSAIRLRDDCKCPQLPLVDPRMLTAVKQKKAVI</sequence>
<dbReference type="STRING" id="136037.A0A067R4U0"/>
<dbReference type="Proteomes" id="UP000027135">
    <property type="component" value="Unassembled WGS sequence"/>
</dbReference>
<dbReference type="GO" id="GO:0004222">
    <property type="term" value="F:metalloendopeptidase activity"/>
    <property type="evidence" value="ECO:0007669"/>
    <property type="project" value="InterPro"/>
</dbReference>
<keyword evidence="12" id="KW-1185">Reference proteome</keyword>
<evidence type="ECO:0000256" key="6">
    <source>
        <dbReference type="ARBA" id="ARBA00038233"/>
    </source>
</evidence>
<dbReference type="eggNOG" id="KOG2661">
    <property type="taxonomic scope" value="Eukaryota"/>
</dbReference>
<dbReference type="InterPro" id="IPR001915">
    <property type="entry name" value="Peptidase_M48"/>
</dbReference>
<dbReference type="GO" id="GO:0034982">
    <property type="term" value="P:mitochondrial protein processing"/>
    <property type="evidence" value="ECO:0007669"/>
    <property type="project" value="TreeGrafter"/>
</dbReference>
<gene>
    <name evidence="11" type="ORF">L798_13224</name>
</gene>
<dbReference type="PANTHER" id="PTHR22726:SF1">
    <property type="entry name" value="METALLOENDOPEPTIDASE OMA1, MITOCHONDRIAL"/>
    <property type="match status" value="1"/>
</dbReference>
<evidence type="ECO:0000256" key="1">
    <source>
        <dbReference type="ARBA" id="ARBA00022670"/>
    </source>
</evidence>
<dbReference type="GO" id="GO:0006515">
    <property type="term" value="P:protein quality control for misfolded or incompletely synthesized proteins"/>
    <property type="evidence" value="ECO:0007669"/>
    <property type="project" value="TreeGrafter"/>
</dbReference>
<evidence type="ECO:0000313" key="12">
    <source>
        <dbReference type="Proteomes" id="UP000027135"/>
    </source>
</evidence>
<dbReference type="AlphaFoldDB" id="A0A067R4U0"/>
<reference evidence="11 12" key="1">
    <citation type="journal article" date="2014" name="Nat. Commun.">
        <title>Molecular traces of alternative social organization in a termite genome.</title>
        <authorList>
            <person name="Terrapon N."/>
            <person name="Li C."/>
            <person name="Robertson H.M."/>
            <person name="Ji L."/>
            <person name="Meng X."/>
            <person name="Booth W."/>
            <person name="Chen Z."/>
            <person name="Childers C.P."/>
            <person name="Glastad K.M."/>
            <person name="Gokhale K."/>
            <person name="Gowin J."/>
            <person name="Gronenberg W."/>
            <person name="Hermansen R.A."/>
            <person name="Hu H."/>
            <person name="Hunt B.G."/>
            <person name="Huylmans A.K."/>
            <person name="Khalil S.M."/>
            <person name="Mitchell R.D."/>
            <person name="Munoz-Torres M.C."/>
            <person name="Mustard J.A."/>
            <person name="Pan H."/>
            <person name="Reese J.T."/>
            <person name="Scharf M.E."/>
            <person name="Sun F."/>
            <person name="Vogel H."/>
            <person name="Xiao J."/>
            <person name="Yang W."/>
            <person name="Yang Z."/>
            <person name="Yang Z."/>
            <person name="Zhou J."/>
            <person name="Zhu J."/>
            <person name="Brent C.S."/>
            <person name="Elsik C.G."/>
            <person name="Goodisman M.A."/>
            <person name="Liberles D.A."/>
            <person name="Roe R.M."/>
            <person name="Vargo E.L."/>
            <person name="Vilcinskas A."/>
            <person name="Wang J."/>
            <person name="Bornberg-Bauer E."/>
            <person name="Korb J."/>
            <person name="Zhang G."/>
            <person name="Liebig J."/>
        </authorList>
    </citation>
    <scope>NUCLEOTIDE SEQUENCE [LARGE SCALE GENOMIC DNA]</scope>
    <source>
        <tissue evidence="11">Whole organism</tissue>
    </source>
</reference>
<protein>
    <recommendedName>
        <fullName evidence="7">Metalloendopeptidase OMA1, mitochondrial</fullName>
    </recommendedName>
    <alternativeName>
        <fullName evidence="8">Overlapping with the m-AAA protease 1 homolog</fullName>
    </alternativeName>
</protein>
<dbReference type="EMBL" id="KK852980">
    <property type="protein sequence ID" value="KDR13016.1"/>
    <property type="molecule type" value="Genomic_DNA"/>
</dbReference>
<evidence type="ECO:0000256" key="3">
    <source>
        <dbReference type="ARBA" id="ARBA00022801"/>
    </source>
</evidence>
<dbReference type="GO" id="GO:0005743">
    <property type="term" value="C:mitochondrial inner membrane"/>
    <property type="evidence" value="ECO:0007669"/>
    <property type="project" value="TreeGrafter"/>
</dbReference>
<dbReference type="InParanoid" id="A0A067R4U0"/>